<dbReference type="Proteomes" id="UP000784294">
    <property type="component" value="Unassembled WGS sequence"/>
</dbReference>
<dbReference type="AlphaFoldDB" id="A0A448WCM8"/>
<protein>
    <recommendedName>
        <fullName evidence="2">GIT Spa2 homology (SHD) domain-containing protein</fullName>
    </recommendedName>
</protein>
<feature type="domain" description="GIT Spa2 homology (SHD)" evidence="2">
    <location>
        <begin position="97"/>
        <end position="127"/>
    </location>
</feature>
<dbReference type="OrthoDB" id="6285721at2759"/>
<evidence type="ECO:0000256" key="1">
    <source>
        <dbReference type="SAM" id="MobiDB-lite"/>
    </source>
</evidence>
<feature type="compositionally biased region" description="Low complexity" evidence="1">
    <location>
        <begin position="302"/>
        <end position="339"/>
    </location>
</feature>
<dbReference type="GO" id="GO:0031267">
    <property type="term" value="F:small GTPase binding"/>
    <property type="evidence" value="ECO:0007669"/>
    <property type="project" value="TreeGrafter"/>
</dbReference>
<dbReference type="GO" id="GO:0032012">
    <property type="term" value="P:regulation of ARF protein signal transduction"/>
    <property type="evidence" value="ECO:0007669"/>
    <property type="project" value="InterPro"/>
</dbReference>
<accession>A0A448WCM8</accession>
<evidence type="ECO:0000259" key="2">
    <source>
        <dbReference type="SMART" id="SM00555"/>
    </source>
</evidence>
<feature type="domain" description="GIT Spa2 homology (SHD)" evidence="2">
    <location>
        <begin position="183"/>
        <end position="213"/>
    </location>
</feature>
<evidence type="ECO:0000313" key="4">
    <source>
        <dbReference type="Proteomes" id="UP000784294"/>
    </source>
</evidence>
<dbReference type="Pfam" id="PF08518">
    <property type="entry name" value="GIT_SHD"/>
    <property type="match status" value="2"/>
</dbReference>
<reference evidence="3" key="1">
    <citation type="submission" date="2018-11" db="EMBL/GenBank/DDBJ databases">
        <authorList>
            <consortium name="Pathogen Informatics"/>
        </authorList>
    </citation>
    <scope>NUCLEOTIDE SEQUENCE</scope>
</reference>
<comment type="caution">
    <text evidence="3">The sequence shown here is derived from an EMBL/GenBank/DDBJ whole genome shotgun (WGS) entry which is preliminary data.</text>
</comment>
<sequence length="432" mass="46788">MVEALVSAYYDVTDSLAYFLCRRVPDHKAALLGTQPTGSATRGAGVSQRCSDVQPQYQHPINGHFLISTRVISNDMGQGSGVTAATTQSGNDWMPEARRRLKNLNSLAFEDLCIDVYDEAERRLTNSILETLDQPNETSQTGRENGHFSSKSGSTEPSAALVRSLMLYFLPPNTVYSSIRNQARQKLGRLSALEFHTLVIDILTEAAARLMPLFPPRPETLVIGSQLPPPLACRLPSPCIQRSPNSSSEAPNANSVSTAINNSGPLKQHDLPATSLTVENNSSSHPNNNTHPDSQIRHHQLSDSSQKQKPQSPKSLSLPSSPSSHSSPSTPTSSSPSLQMAVGGPESSRVERHRVITPPPSSFSNAIRTLSMEGTSPGLSLRRGSADSLSNPGIKSGGVGGHRLGLFNRIYDDPVYDQVLFKASYQYILTYF</sequence>
<dbReference type="GO" id="GO:0008277">
    <property type="term" value="P:regulation of G protein-coupled receptor signaling pathway"/>
    <property type="evidence" value="ECO:0007669"/>
    <property type="project" value="TreeGrafter"/>
</dbReference>
<feature type="compositionally biased region" description="Polar residues" evidence="1">
    <location>
        <begin position="362"/>
        <end position="378"/>
    </location>
</feature>
<dbReference type="GO" id="GO:0036465">
    <property type="term" value="P:synaptic vesicle recycling"/>
    <property type="evidence" value="ECO:0007669"/>
    <property type="project" value="TreeGrafter"/>
</dbReference>
<feature type="compositionally biased region" description="Low complexity" evidence="1">
    <location>
        <begin position="243"/>
        <end position="257"/>
    </location>
</feature>
<dbReference type="GO" id="GO:0098793">
    <property type="term" value="C:presynapse"/>
    <property type="evidence" value="ECO:0007669"/>
    <property type="project" value="GOC"/>
</dbReference>
<dbReference type="GO" id="GO:0007420">
    <property type="term" value="P:brain development"/>
    <property type="evidence" value="ECO:0007669"/>
    <property type="project" value="InterPro"/>
</dbReference>
<dbReference type="SMART" id="SM00555">
    <property type="entry name" value="GIT"/>
    <property type="match status" value="2"/>
</dbReference>
<dbReference type="PANTHER" id="PTHR46097:SF3">
    <property type="entry name" value="ARF GTPASE-ACTIVATING PROTEIN GIT"/>
    <property type="match status" value="1"/>
</dbReference>
<dbReference type="EMBL" id="CAAALY010004310">
    <property type="protein sequence ID" value="VEL08583.1"/>
    <property type="molecule type" value="Genomic_DNA"/>
</dbReference>
<feature type="region of interest" description="Disordered" evidence="1">
    <location>
        <begin position="238"/>
        <end position="394"/>
    </location>
</feature>
<feature type="compositionally biased region" description="Low complexity" evidence="1">
    <location>
        <begin position="280"/>
        <end position="293"/>
    </location>
</feature>
<feature type="region of interest" description="Disordered" evidence="1">
    <location>
        <begin position="129"/>
        <end position="155"/>
    </location>
</feature>
<dbReference type="InterPro" id="IPR047161">
    <property type="entry name" value="GIT-like"/>
</dbReference>
<dbReference type="PANTHER" id="PTHR46097">
    <property type="entry name" value="G PROTEIN-COUPLED RECEPTOR KINASE INTERACTING ARFGAP"/>
    <property type="match status" value="1"/>
</dbReference>
<dbReference type="InterPro" id="IPR013724">
    <property type="entry name" value="GIT_SHD"/>
</dbReference>
<gene>
    <name evidence="3" type="ORF">PXEA_LOCUS2023</name>
</gene>
<organism evidence="3 4">
    <name type="scientific">Protopolystoma xenopodis</name>
    <dbReference type="NCBI Taxonomy" id="117903"/>
    <lineage>
        <taxon>Eukaryota</taxon>
        <taxon>Metazoa</taxon>
        <taxon>Spiralia</taxon>
        <taxon>Lophotrochozoa</taxon>
        <taxon>Platyhelminthes</taxon>
        <taxon>Monogenea</taxon>
        <taxon>Polyopisthocotylea</taxon>
        <taxon>Polystomatidea</taxon>
        <taxon>Polystomatidae</taxon>
        <taxon>Protopolystoma</taxon>
    </lineage>
</organism>
<dbReference type="GO" id="GO:0005096">
    <property type="term" value="F:GTPase activator activity"/>
    <property type="evidence" value="ECO:0007669"/>
    <property type="project" value="InterPro"/>
</dbReference>
<name>A0A448WCM8_9PLAT</name>
<keyword evidence="4" id="KW-1185">Reference proteome</keyword>
<evidence type="ECO:0000313" key="3">
    <source>
        <dbReference type="EMBL" id="VEL08583.1"/>
    </source>
</evidence>
<proteinExistence type="predicted"/>